<dbReference type="OrthoDB" id="2745898at2759"/>
<organism evidence="1 2">
    <name type="scientific">Mycena sanguinolenta</name>
    <dbReference type="NCBI Taxonomy" id="230812"/>
    <lineage>
        <taxon>Eukaryota</taxon>
        <taxon>Fungi</taxon>
        <taxon>Dikarya</taxon>
        <taxon>Basidiomycota</taxon>
        <taxon>Agaricomycotina</taxon>
        <taxon>Agaricomycetes</taxon>
        <taxon>Agaricomycetidae</taxon>
        <taxon>Agaricales</taxon>
        <taxon>Marasmiineae</taxon>
        <taxon>Mycenaceae</taxon>
        <taxon>Mycena</taxon>
    </lineage>
</organism>
<sequence>MRRISFISVEPHDRSLDEILLDANLHCLDNLRAIDMKFYTTEPDIVDSFRAKSCISFPTVTTLELSSSISLSLIDLISCFPALQEVHIHEMHAIVPFSTSNDCMPPQGLRCLKLVALSVGPILAWLHGTTYLPNVDSLTLHGLRSDHIGIVRAALQGLGSALHHLEIRLDVDFQKTGVNTLALFDLSLHPELEFLSIRDSSFGFSAAPRLEWLELELSQRKYQASDWIAMDKLLRLARFPRLRTVVLAPSYLCDHEQLRAVLPLLDASGVLQPKLKPL</sequence>
<gene>
    <name evidence="1" type="ORF">MSAN_00194700</name>
</gene>
<comment type="caution">
    <text evidence="1">The sequence shown here is derived from an EMBL/GenBank/DDBJ whole genome shotgun (WGS) entry which is preliminary data.</text>
</comment>
<accession>A0A8H6ZH70</accession>
<keyword evidence="2" id="KW-1185">Reference proteome</keyword>
<dbReference type="SUPFAM" id="SSF52047">
    <property type="entry name" value="RNI-like"/>
    <property type="match status" value="1"/>
</dbReference>
<evidence type="ECO:0000313" key="2">
    <source>
        <dbReference type="Proteomes" id="UP000623467"/>
    </source>
</evidence>
<dbReference type="AlphaFoldDB" id="A0A8H6ZH70"/>
<name>A0A8H6ZH70_9AGAR</name>
<dbReference type="Proteomes" id="UP000623467">
    <property type="component" value="Unassembled WGS sequence"/>
</dbReference>
<dbReference type="Gene3D" id="3.80.10.10">
    <property type="entry name" value="Ribonuclease Inhibitor"/>
    <property type="match status" value="1"/>
</dbReference>
<dbReference type="InterPro" id="IPR032675">
    <property type="entry name" value="LRR_dom_sf"/>
</dbReference>
<evidence type="ECO:0000313" key="1">
    <source>
        <dbReference type="EMBL" id="KAF7377717.1"/>
    </source>
</evidence>
<reference evidence="1" key="1">
    <citation type="submission" date="2020-05" db="EMBL/GenBank/DDBJ databases">
        <title>Mycena genomes resolve the evolution of fungal bioluminescence.</title>
        <authorList>
            <person name="Tsai I.J."/>
        </authorList>
    </citation>
    <scope>NUCLEOTIDE SEQUENCE</scope>
    <source>
        <strain evidence="1">160909Yilan</strain>
    </source>
</reference>
<protein>
    <submittedName>
        <fullName evidence="1">Uncharacterized protein</fullName>
    </submittedName>
</protein>
<proteinExistence type="predicted"/>
<dbReference type="EMBL" id="JACAZH010000001">
    <property type="protein sequence ID" value="KAF7377717.1"/>
    <property type="molecule type" value="Genomic_DNA"/>
</dbReference>